<dbReference type="KEGG" id="lgi:LOTGIDRAFT_161979"/>
<keyword evidence="3" id="KW-1185">Reference proteome</keyword>
<evidence type="ECO:0000313" key="3">
    <source>
        <dbReference type="Proteomes" id="UP000030746"/>
    </source>
</evidence>
<dbReference type="AlphaFoldDB" id="V4A9J7"/>
<name>V4A9J7_LOTGI</name>
<feature type="compositionally biased region" description="Gly residues" evidence="1">
    <location>
        <begin position="150"/>
        <end position="163"/>
    </location>
</feature>
<dbReference type="Proteomes" id="UP000030746">
    <property type="component" value="Unassembled WGS sequence"/>
</dbReference>
<evidence type="ECO:0000256" key="1">
    <source>
        <dbReference type="SAM" id="MobiDB-lite"/>
    </source>
</evidence>
<dbReference type="CTD" id="20238835"/>
<feature type="compositionally biased region" description="Low complexity" evidence="1">
    <location>
        <begin position="178"/>
        <end position="194"/>
    </location>
</feature>
<sequence length="240" mass="26307">MTAYGRVSDLLPNFILNNNLYDIWRRKNPDKREFTRQQVFKAIAEKLCGWGVKPVSPISRRSFEFNGRRKFDGTRCSKQGHGKRSCEAIFCKRCRRYDWQCDCVVAESTLFDDEIVIENYEKVSIGASSCDSGGNGDNSVNGDNHDGNGDKSGGNGDNSGGNGDNSDGNGDNSDKNGDNSNGNGDNSDMIDGNSYKNDGNSENNVGNFDSNSGKSNIKSDNIFNKTLENVVANICNLYVT</sequence>
<evidence type="ECO:0000313" key="2">
    <source>
        <dbReference type="EMBL" id="ESO93407.1"/>
    </source>
</evidence>
<proteinExistence type="predicted"/>
<reference evidence="2 3" key="1">
    <citation type="journal article" date="2013" name="Nature">
        <title>Insights into bilaterian evolution from three spiralian genomes.</title>
        <authorList>
            <person name="Simakov O."/>
            <person name="Marletaz F."/>
            <person name="Cho S.J."/>
            <person name="Edsinger-Gonzales E."/>
            <person name="Havlak P."/>
            <person name="Hellsten U."/>
            <person name="Kuo D.H."/>
            <person name="Larsson T."/>
            <person name="Lv J."/>
            <person name="Arendt D."/>
            <person name="Savage R."/>
            <person name="Osoegawa K."/>
            <person name="de Jong P."/>
            <person name="Grimwood J."/>
            <person name="Chapman J.A."/>
            <person name="Shapiro H."/>
            <person name="Aerts A."/>
            <person name="Otillar R.P."/>
            <person name="Terry A.Y."/>
            <person name="Boore J.L."/>
            <person name="Grigoriev I.V."/>
            <person name="Lindberg D.R."/>
            <person name="Seaver E.C."/>
            <person name="Weisblat D.A."/>
            <person name="Putnam N.H."/>
            <person name="Rokhsar D.S."/>
        </authorList>
    </citation>
    <scope>NUCLEOTIDE SEQUENCE [LARGE SCALE GENOMIC DNA]</scope>
</reference>
<dbReference type="GeneID" id="20238835"/>
<protein>
    <submittedName>
        <fullName evidence="2">Uncharacterized protein</fullName>
    </submittedName>
</protein>
<dbReference type="HOGENOM" id="CLU_1157555_0_0_1"/>
<dbReference type="EMBL" id="KB201931">
    <property type="protein sequence ID" value="ESO93407.1"/>
    <property type="molecule type" value="Genomic_DNA"/>
</dbReference>
<accession>V4A9J7</accession>
<organism evidence="2 3">
    <name type="scientific">Lottia gigantea</name>
    <name type="common">Giant owl limpet</name>
    <dbReference type="NCBI Taxonomy" id="225164"/>
    <lineage>
        <taxon>Eukaryota</taxon>
        <taxon>Metazoa</taxon>
        <taxon>Spiralia</taxon>
        <taxon>Lophotrochozoa</taxon>
        <taxon>Mollusca</taxon>
        <taxon>Gastropoda</taxon>
        <taxon>Patellogastropoda</taxon>
        <taxon>Lottioidea</taxon>
        <taxon>Lottiidae</taxon>
        <taxon>Lottia</taxon>
    </lineage>
</organism>
<feature type="compositionally biased region" description="Low complexity" evidence="1">
    <location>
        <begin position="130"/>
        <end position="142"/>
    </location>
</feature>
<feature type="compositionally biased region" description="Polar residues" evidence="1">
    <location>
        <begin position="195"/>
        <end position="216"/>
    </location>
</feature>
<feature type="region of interest" description="Disordered" evidence="1">
    <location>
        <begin position="130"/>
        <end position="216"/>
    </location>
</feature>
<dbReference type="RefSeq" id="XP_009056099.1">
    <property type="nucleotide sequence ID" value="XM_009057851.1"/>
</dbReference>
<gene>
    <name evidence="2" type="ORF">LOTGIDRAFT_161979</name>
</gene>